<dbReference type="InterPro" id="IPR038765">
    <property type="entry name" value="Papain-like_cys_pep_sf"/>
</dbReference>
<gene>
    <name evidence="6" type="ORF">NVS88_02400</name>
</gene>
<comment type="caution">
    <text evidence="6">The sequence shown here is derived from an EMBL/GenBank/DDBJ whole genome shotgun (WGS) entry which is preliminary data.</text>
</comment>
<evidence type="ECO:0000313" key="7">
    <source>
        <dbReference type="Proteomes" id="UP001152755"/>
    </source>
</evidence>
<proteinExistence type="inferred from homology"/>
<name>A0A9X4RCU1_9ACTN</name>
<comment type="similarity">
    <text evidence="1">Belongs to the peptidase C40 family.</text>
</comment>
<feature type="domain" description="NlpC/P60" evidence="5">
    <location>
        <begin position="96"/>
        <end position="209"/>
    </location>
</feature>
<protein>
    <submittedName>
        <fullName evidence="6">C40 family peptidase</fullName>
    </submittedName>
</protein>
<dbReference type="PROSITE" id="PS51935">
    <property type="entry name" value="NLPC_P60"/>
    <property type="match status" value="1"/>
</dbReference>
<evidence type="ECO:0000259" key="5">
    <source>
        <dbReference type="PROSITE" id="PS51935"/>
    </source>
</evidence>
<dbReference type="PANTHER" id="PTHR47359:SF3">
    <property type="entry name" value="NLP_P60 DOMAIN-CONTAINING PROTEIN-RELATED"/>
    <property type="match status" value="1"/>
</dbReference>
<evidence type="ECO:0000256" key="1">
    <source>
        <dbReference type="ARBA" id="ARBA00007074"/>
    </source>
</evidence>
<dbReference type="GO" id="GO:0006508">
    <property type="term" value="P:proteolysis"/>
    <property type="evidence" value="ECO:0007669"/>
    <property type="project" value="UniProtKB-KW"/>
</dbReference>
<keyword evidence="2" id="KW-0645">Protease</keyword>
<dbReference type="GO" id="GO:0008234">
    <property type="term" value="F:cysteine-type peptidase activity"/>
    <property type="evidence" value="ECO:0007669"/>
    <property type="project" value="UniProtKB-KW"/>
</dbReference>
<dbReference type="EMBL" id="JANRHA010000001">
    <property type="protein sequence ID" value="MDG3013402.1"/>
    <property type="molecule type" value="Genomic_DNA"/>
</dbReference>
<dbReference type="Pfam" id="PF00877">
    <property type="entry name" value="NLPC_P60"/>
    <property type="match status" value="1"/>
</dbReference>
<evidence type="ECO:0000256" key="2">
    <source>
        <dbReference type="ARBA" id="ARBA00022670"/>
    </source>
</evidence>
<dbReference type="SUPFAM" id="SSF54001">
    <property type="entry name" value="Cysteine proteinases"/>
    <property type="match status" value="1"/>
</dbReference>
<dbReference type="RefSeq" id="WP_277834409.1">
    <property type="nucleotide sequence ID" value="NZ_JAAIVF010000006.1"/>
</dbReference>
<organism evidence="6 7">
    <name type="scientific">Speluncibacter jeojiensis</name>
    <dbReference type="NCBI Taxonomy" id="2710754"/>
    <lineage>
        <taxon>Bacteria</taxon>
        <taxon>Bacillati</taxon>
        <taxon>Actinomycetota</taxon>
        <taxon>Actinomycetes</taxon>
        <taxon>Mycobacteriales</taxon>
        <taxon>Speluncibacteraceae</taxon>
        <taxon>Speluncibacter</taxon>
    </lineage>
</organism>
<dbReference type="Gene3D" id="3.90.1720.10">
    <property type="entry name" value="endopeptidase domain like (from Nostoc punctiforme)"/>
    <property type="match status" value="1"/>
</dbReference>
<accession>A0A9X4RCU1</accession>
<evidence type="ECO:0000313" key="6">
    <source>
        <dbReference type="EMBL" id="MDG3013402.1"/>
    </source>
</evidence>
<dbReference type="AlphaFoldDB" id="A0A9X4RCU1"/>
<keyword evidence="4" id="KW-0788">Thiol protease</keyword>
<reference evidence="6" key="1">
    <citation type="submission" date="2022-08" db="EMBL/GenBank/DDBJ databases">
        <title>Genome analysis of Corynebacteriales strain.</title>
        <authorList>
            <person name="Lee S.D."/>
        </authorList>
    </citation>
    <scope>NUCLEOTIDE SEQUENCE</scope>
    <source>
        <strain evidence="6">D3-21</strain>
    </source>
</reference>
<sequence>MAKHRLKNDTGLSRSARGALVAGAVTVGAVAVPAAPAMAQTLSIPGIGNFDLPDLPAAPQLPPAPQLPTIPALPTIPGLPAQVLPDLHAPAVPRPESDGQRALAAAESKVGSPYVWGASGPSAFDCSGLVQWAYRQIGVAVPRTTYAQANAGAAVSEADLQPGDVVLFDDGGHAGLYAGNNTVVHAPTSGESVKYSPLHSMTFFAARRF</sequence>
<keyword evidence="7" id="KW-1185">Reference proteome</keyword>
<dbReference type="InterPro" id="IPR000064">
    <property type="entry name" value="NLP_P60_dom"/>
</dbReference>
<dbReference type="Proteomes" id="UP001152755">
    <property type="component" value="Unassembled WGS sequence"/>
</dbReference>
<dbReference type="PANTHER" id="PTHR47359">
    <property type="entry name" value="PEPTIDOGLYCAN DL-ENDOPEPTIDASE CWLO"/>
    <property type="match status" value="1"/>
</dbReference>
<evidence type="ECO:0000256" key="3">
    <source>
        <dbReference type="ARBA" id="ARBA00022801"/>
    </source>
</evidence>
<dbReference type="InterPro" id="IPR051794">
    <property type="entry name" value="PG_Endopeptidase_C40"/>
</dbReference>
<keyword evidence="3" id="KW-0378">Hydrolase</keyword>
<evidence type="ECO:0000256" key="4">
    <source>
        <dbReference type="ARBA" id="ARBA00022807"/>
    </source>
</evidence>